<evidence type="ECO:0000313" key="2">
    <source>
        <dbReference type="EMBL" id="SDD92968.1"/>
    </source>
</evidence>
<dbReference type="AlphaFoldDB" id="A0A1G6YRH9"/>
<dbReference type="PIRSF" id="PIRSF032131">
    <property type="entry name" value="UCP032131"/>
    <property type="match status" value="1"/>
</dbReference>
<accession>A0A1G6YRH9</accession>
<protein>
    <submittedName>
        <fullName evidence="2">Uncharacterized protein</fullName>
    </submittedName>
</protein>
<proteinExistence type="predicted"/>
<sequence>MILYALHCDNGHTFEAWFRDGASFDEQAEAGVIACPECGSTAVGKAIMAPNLARHHGARQSAPSRPSPAPADAPAQGTAHGTAHGTGGKNAPTDSEAASGAGDSQTPAGAPAALSALREMVEKTCDHVGDRFAEEARRIHYGEVAPRSIYGRTTEDEAEALREEGVEFASLPWSRRSDA</sequence>
<dbReference type="Proteomes" id="UP000199412">
    <property type="component" value="Unassembled WGS sequence"/>
</dbReference>
<gene>
    <name evidence="2" type="ORF">SAMN05421720_102104</name>
</gene>
<reference evidence="2 3" key="1">
    <citation type="submission" date="2016-10" db="EMBL/GenBank/DDBJ databases">
        <authorList>
            <person name="de Groot N.N."/>
        </authorList>
    </citation>
    <scope>NUCLEOTIDE SEQUENCE [LARGE SCALE GENOMIC DNA]</scope>
    <source>
        <strain evidence="2 3">ATCC 700224</strain>
    </source>
</reference>
<evidence type="ECO:0000256" key="1">
    <source>
        <dbReference type="SAM" id="MobiDB-lite"/>
    </source>
</evidence>
<organism evidence="2 3">
    <name type="scientific">Rhodospira trueperi</name>
    <dbReference type="NCBI Taxonomy" id="69960"/>
    <lineage>
        <taxon>Bacteria</taxon>
        <taxon>Pseudomonadati</taxon>
        <taxon>Pseudomonadota</taxon>
        <taxon>Alphaproteobacteria</taxon>
        <taxon>Rhodospirillales</taxon>
        <taxon>Rhodospirillaceae</taxon>
        <taxon>Rhodospira</taxon>
    </lineage>
</organism>
<evidence type="ECO:0000313" key="3">
    <source>
        <dbReference type="Proteomes" id="UP000199412"/>
    </source>
</evidence>
<name>A0A1G6YRH9_9PROT</name>
<dbReference type="EMBL" id="FNAP01000002">
    <property type="protein sequence ID" value="SDD92968.1"/>
    <property type="molecule type" value="Genomic_DNA"/>
</dbReference>
<dbReference type="Pfam" id="PF06676">
    <property type="entry name" value="DUF1178"/>
    <property type="match status" value="1"/>
</dbReference>
<dbReference type="InterPro" id="IPR009562">
    <property type="entry name" value="DUF1178"/>
</dbReference>
<dbReference type="STRING" id="69960.SAMN05421720_102104"/>
<feature type="region of interest" description="Disordered" evidence="1">
    <location>
        <begin position="55"/>
        <end position="110"/>
    </location>
</feature>
<feature type="compositionally biased region" description="Low complexity" evidence="1">
    <location>
        <begin position="72"/>
        <end position="83"/>
    </location>
</feature>
<dbReference type="RefSeq" id="WP_092782451.1">
    <property type="nucleotide sequence ID" value="NZ_FNAP01000002.1"/>
</dbReference>
<keyword evidence="3" id="KW-1185">Reference proteome</keyword>
<dbReference type="OrthoDB" id="9799894at2"/>